<keyword evidence="4" id="KW-0012">Acyltransferase</keyword>
<evidence type="ECO:0000256" key="1">
    <source>
        <dbReference type="ARBA" id="ARBA00005395"/>
    </source>
</evidence>
<comment type="caution">
    <text evidence="6">The sequence shown here is derived from an EMBL/GenBank/DDBJ whole genome shotgun (WGS) entry which is preliminary data.</text>
</comment>
<reference evidence="6" key="1">
    <citation type="submission" date="2020-10" db="EMBL/GenBank/DDBJ databases">
        <authorList>
            <person name="Gilroy R."/>
        </authorList>
    </citation>
    <scope>NUCLEOTIDE SEQUENCE</scope>
    <source>
        <strain evidence="6">13766</strain>
    </source>
</reference>
<organism evidence="6 7">
    <name type="scientific">Candidatus Alectryocaccomicrobium excrementavium</name>
    <dbReference type="NCBI Taxonomy" id="2840668"/>
    <lineage>
        <taxon>Bacteria</taxon>
        <taxon>Bacillati</taxon>
        <taxon>Bacillota</taxon>
        <taxon>Clostridia</taxon>
        <taxon>Candidatus Alectryocaccomicrobium</taxon>
    </lineage>
</organism>
<dbReference type="Proteomes" id="UP000824140">
    <property type="component" value="Unassembled WGS sequence"/>
</dbReference>
<dbReference type="EMBL" id="DVJN01000193">
    <property type="protein sequence ID" value="HIS93340.1"/>
    <property type="molecule type" value="Genomic_DNA"/>
</dbReference>
<reference evidence="6" key="2">
    <citation type="journal article" date="2021" name="PeerJ">
        <title>Extensive microbial diversity within the chicken gut microbiome revealed by metagenomics and culture.</title>
        <authorList>
            <person name="Gilroy R."/>
            <person name="Ravi A."/>
            <person name="Getino M."/>
            <person name="Pursley I."/>
            <person name="Horton D.L."/>
            <person name="Alikhan N.F."/>
            <person name="Baker D."/>
            <person name="Gharbi K."/>
            <person name="Hall N."/>
            <person name="Watson M."/>
            <person name="Adriaenssens E.M."/>
            <person name="Foster-Nyarko E."/>
            <person name="Jarju S."/>
            <person name="Secka A."/>
            <person name="Antonio M."/>
            <person name="Oren A."/>
            <person name="Chaudhuri R.R."/>
            <person name="La Ragione R."/>
            <person name="Hildebrand F."/>
            <person name="Pallen M.J."/>
        </authorList>
    </citation>
    <scope>NUCLEOTIDE SEQUENCE</scope>
    <source>
        <strain evidence="6">13766</strain>
    </source>
</reference>
<sequence>MEQVEVRPMQLSDLDAIMEIEHLSFSIPWSRASFEQELSENRCARYLVVAAGGKPVGYAGMWLVLDEGHITNVAIHPDFRGRGLGETLMRALIQLAADTSLTWMTLEVRRSNAIAQSLYRKLGFIDVGYRKRYYADNKEDALIMALENLPEGNPDNDPFLIRED</sequence>
<keyword evidence="6" id="KW-0689">Ribosomal protein</keyword>
<dbReference type="GO" id="GO:0008080">
    <property type="term" value="F:N-acetyltransferase activity"/>
    <property type="evidence" value="ECO:0007669"/>
    <property type="project" value="InterPro"/>
</dbReference>
<name>A0A9D1K6R2_9FIRM</name>
<dbReference type="GO" id="GO:0005840">
    <property type="term" value="C:ribosome"/>
    <property type="evidence" value="ECO:0007669"/>
    <property type="project" value="UniProtKB-KW"/>
</dbReference>
<dbReference type="NCBIfam" id="TIGR01575">
    <property type="entry name" value="rimI"/>
    <property type="match status" value="1"/>
</dbReference>
<dbReference type="CDD" id="cd04301">
    <property type="entry name" value="NAT_SF"/>
    <property type="match status" value="1"/>
</dbReference>
<proteinExistence type="inferred from homology"/>
<dbReference type="InterPro" id="IPR050680">
    <property type="entry name" value="YpeA/RimI_acetyltransf"/>
</dbReference>
<feature type="domain" description="N-acetyltransferase" evidence="5">
    <location>
        <begin position="4"/>
        <end position="149"/>
    </location>
</feature>
<comment type="similarity">
    <text evidence="1">Belongs to the acetyltransferase family. RimI subfamily.</text>
</comment>
<evidence type="ECO:0000259" key="5">
    <source>
        <dbReference type="PROSITE" id="PS51186"/>
    </source>
</evidence>
<evidence type="ECO:0000313" key="7">
    <source>
        <dbReference type="Proteomes" id="UP000824140"/>
    </source>
</evidence>
<dbReference type="InterPro" id="IPR016181">
    <property type="entry name" value="Acyl_CoA_acyltransferase"/>
</dbReference>
<evidence type="ECO:0000313" key="6">
    <source>
        <dbReference type="EMBL" id="HIS93340.1"/>
    </source>
</evidence>
<protein>
    <submittedName>
        <fullName evidence="6">Ribosomal protein S18-alanine N-acetyltransferase</fullName>
    </submittedName>
</protein>
<dbReference type="SUPFAM" id="SSF55729">
    <property type="entry name" value="Acyl-CoA N-acyltransferases (Nat)"/>
    <property type="match status" value="1"/>
</dbReference>
<keyword evidence="3" id="KW-0808">Transferase</keyword>
<dbReference type="Pfam" id="PF00583">
    <property type="entry name" value="Acetyltransf_1"/>
    <property type="match status" value="1"/>
</dbReference>
<dbReference type="PANTHER" id="PTHR43420">
    <property type="entry name" value="ACETYLTRANSFERASE"/>
    <property type="match status" value="1"/>
</dbReference>
<evidence type="ECO:0000256" key="4">
    <source>
        <dbReference type="ARBA" id="ARBA00023315"/>
    </source>
</evidence>
<keyword evidence="6" id="KW-0687">Ribonucleoprotein</keyword>
<dbReference type="PROSITE" id="PS51186">
    <property type="entry name" value="GNAT"/>
    <property type="match status" value="1"/>
</dbReference>
<evidence type="ECO:0000256" key="3">
    <source>
        <dbReference type="ARBA" id="ARBA00022679"/>
    </source>
</evidence>
<evidence type="ECO:0000256" key="2">
    <source>
        <dbReference type="ARBA" id="ARBA00022490"/>
    </source>
</evidence>
<dbReference type="InterPro" id="IPR006464">
    <property type="entry name" value="AcTrfase_RimI/Ard1"/>
</dbReference>
<accession>A0A9D1K6R2</accession>
<gene>
    <name evidence="6" type="primary">rimI</name>
    <name evidence="6" type="ORF">IAA84_10020</name>
</gene>
<keyword evidence="2" id="KW-0963">Cytoplasm</keyword>
<dbReference type="InterPro" id="IPR000182">
    <property type="entry name" value="GNAT_dom"/>
</dbReference>
<dbReference type="AlphaFoldDB" id="A0A9D1K6R2"/>
<dbReference type="PANTHER" id="PTHR43420:SF44">
    <property type="entry name" value="ACETYLTRANSFERASE YPEA"/>
    <property type="match status" value="1"/>
</dbReference>
<dbReference type="Gene3D" id="3.40.630.30">
    <property type="match status" value="1"/>
</dbReference>